<proteinExistence type="predicted"/>
<organism evidence="2 3">
    <name type="scientific">Clostridium brassicae</name>
    <dbReference type="NCBI Taxonomy" id="2999072"/>
    <lineage>
        <taxon>Bacteria</taxon>
        <taxon>Bacillati</taxon>
        <taxon>Bacillota</taxon>
        <taxon>Clostridia</taxon>
        <taxon>Eubacteriales</taxon>
        <taxon>Clostridiaceae</taxon>
        <taxon>Clostridium</taxon>
    </lineage>
</organism>
<evidence type="ECO:0000313" key="2">
    <source>
        <dbReference type="EMBL" id="MCY6957900.1"/>
    </source>
</evidence>
<evidence type="ECO:0000259" key="1">
    <source>
        <dbReference type="Pfam" id="PF22479"/>
    </source>
</evidence>
<protein>
    <recommendedName>
        <fullName evidence="1">Cyanophage baseplate Pam3 plug gp18 domain-containing protein</fullName>
    </recommendedName>
</protein>
<dbReference type="Pfam" id="PF22479">
    <property type="entry name" value="Pam3_gp18"/>
    <property type="match status" value="1"/>
</dbReference>
<evidence type="ECO:0000313" key="3">
    <source>
        <dbReference type="Proteomes" id="UP001144612"/>
    </source>
</evidence>
<sequence>MGTIEIDKDLIPYRFDLELSNKIYTFVIKYNFISDFFTIDLLIDDKILVQSEKIVLNEQLFKDLYEDSEGNLNEDFFTEALIFKSSNKNINEITFVNLQDEVKLFYYTREEIESGGMHE</sequence>
<name>A0ABT4D6H3_9CLOT</name>
<dbReference type="InterPro" id="IPR054252">
    <property type="entry name" value="Pam3_gp18"/>
</dbReference>
<comment type="caution">
    <text evidence="2">The sequence shown here is derived from an EMBL/GenBank/DDBJ whole genome shotgun (WGS) entry which is preliminary data.</text>
</comment>
<dbReference type="Proteomes" id="UP001144612">
    <property type="component" value="Unassembled WGS sequence"/>
</dbReference>
<accession>A0ABT4D6H3</accession>
<dbReference type="RefSeq" id="WP_268060302.1">
    <property type="nucleotide sequence ID" value="NZ_JAPQFJ010000003.1"/>
</dbReference>
<gene>
    <name evidence="2" type="ORF">OW729_04690</name>
</gene>
<dbReference type="EMBL" id="JAPQFJ010000003">
    <property type="protein sequence ID" value="MCY6957900.1"/>
    <property type="molecule type" value="Genomic_DNA"/>
</dbReference>
<keyword evidence="3" id="KW-1185">Reference proteome</keyword>
<reference evidence="2" key="1">
    <citation type="submission" date="2022-12" db="EMBL/GenBank/DDBJ databases">
        <title>Clostridium sp. nov., isolated from industrial wastewater.</title>
        <authorList>
            <person name="Jiayan W."/>
        </authorList>
    </citation>
    <scope>NUCLEOTIDE SEQUENCE</scope>
    <source>
        <strain evidence="2">ZC22-4</strain>
    </source>
</reference>
<feature type="domain" description="Cyanophage baseplate Pam3 plug gp18" evidence="1">
    <location>
        <begin position="1"/>
        <end position="108"/>
    </location>
</feature>